<reference evidence="1 2" key="1">
    <citation type="journal article" date="2019" name="Nat. Med.">
        <title>A library of human gut bacterial isolates paired with longitudinal multiomics data enables mechanistic microbiome research.</title>
        <authorList>
            <person name="Poyet M."/>
            <person name="Groussin M."/>
            <person name="Gibbons S.M."/>
            <person name="Avila-Pacheco J."/>
            <person name="Jiang X."/>
            <person name="Kearney S.M."/>
            <person name="Perrotta A.R."/>
            <person name="Berdy B."/>
            <person name="Zhao S."/>
            <person name="Lieberman T.D."/>
            <person name="Swanson P.K."/>
            <person name="Smith M."/>
            <person name="Roesemann S."/>
            <person name="Alexander J.E."/>
            <person name="Rich S.A."/>
            <person name="Livny J."/>
            <person name="Vlamakis H."/>
            <person name="Clish C."/>
            <person name="Bullock K."/>
            <person name="Deik A."/>
            <person name="Scott J."/>
            <person name="Pierce K.A."/>
            <person name="Xavier R.J."/>
            <person name="Alm E.J."/>
        </authorList>
    </citation>
    <scope>NUCLEOTIDE SEQUENCE [LARGE SCALE GENOMIC DNA]</scope>
    <source>
        <strain evidence="1 2">BIOML-A162</strain>
    </source>
</reference>
<name>A0A6A2HSD0_BACT4</name>
<dbReference type="PANTHER" id="PTHR12872:SF1">
    <property type="entry name" value="ALPHA-N-ACETYLGLUCOSAMINIDASE"/>
    <property type="match status" value="1"/>
</dbReference>
<dbReference type="Proteomes" id="UP000436858">
    <property type="component" value="Unassembled WGS sequence"/>
</dbReference>
<dbReference type="Gene3D" id="1.20.120.670">
    <property type="entry name" value="N-acetyl-b-d-glucoasminidase"/>
    <property type="match status" value="1"/>
</dbReference>
<dbReference type="InterPro" id="IPR024240">
    <property type="entry name" value="NAGLU_N"/>
</dbReference>
<dbReference type="Pfam" id="PF12971">
    <property type="entry name" value="NAGLU_N"/>
    <property type="match status" value="1"/>
</dbReference>
<dbReference type="InterPro" id="IPR024732">
    <property type="entry name" value="NAGLU_C"/>
</dbReference>
<dbReference type="EMBL" id="WCRY01000019">
    <property type="protein sequence ID" value="KAB4479423.1"/>
    <property type="molecule type" value="Genomic_DNA"/>
</dbReference>
<dbReference type="Pfam" id="PF12972">
    <property type="entry name" value="NAGLU_C"/>
    <property type="match status" value="1"/>
</dbReference>
<sequence length="744" mass="85144">MTLKKIMTMNMRLLLLLLFGSVVMYTSCQSTSAPIDSLAARVTENTSKDQILFRLVTDEADPAKDYFEIDSKDGKVLITGNSDLSLATGLNWYLKYVAGIHLSWNNPSQKLPEVLPLPQKKIRQATAMKNRYYLNYCTYSYSMAFWDWERWEKEIDWMAMHGINMPLSITGMEVVWYNLLKRIGYTTEEINEFISGPAFMAWWQMNNLEGWGGPNPDSWYRQQEALQKKIIARMRELGIEPVFPGYAGMVPRNIGEKLGYQIADPGKWCGFPRPAFLSTEDEHFDSFAAMYYEELEKLYGKAKYYSMDPFHEGGNTEGVDLAKAGTSIMSAMKKANPEAVWVMQAWQANPREAMVSTLDSGDLLVLDLYSEKLPQWGDPESMWYREKGFGKHDWLYCMLLNFGGNVGLHGRMEQLVNGYYNACAHVNGKTLRGVGATPEGIENNPVMFELLYELPWREERFAPDAWLQAYLKARYGNDLSPEVAEAWRALEHTVYNAPKNYQGEGTVESLLCARPGFHQDRTSTWGYAKLFYSPDSTAKAARLLLSVADQYKGNNNFEYDLVDVVRQSLADKGNVLLEEISQSYDRKDKDSFGKQSQQFLELILAQDSLLSTRKEFSVSSWLNAARSLGTTEEEKKLYEWNASALITVWGDSIAANRGGLHDYSHREWSGILKDLYYQRWKTFFEQKQRELDGKLDQSAEEPINFYGMEKAWAEKNKTADSSDHKSQTVIETAKSVYRTAIEAK</sequence>
<dbReference type="Pfam" id="PF05089">
    <property type="entry name" value="NAGLU"/>
    <property type="match status" value="1"/>
</dbReference>
<dbReference type="SMR" id="A0A6A2HSD0"/>
<organism evidence="1 2">
    <name type="scientific">Bacteroides thetaiotaomicron</name>
    <dbReference type="NCBI Taxonomy" id="818"/>
    <lineage>
        <taxon>Bacteria</taxon>
        <taxon>Pseudomonadati</taxon>
        <taxon>Bacteroidota</taxon>
        <taxon>Bacteroidia</taxon>
        <taxon>Bacteroidales</taxon>
        <taxon>Bacteroidaceae</taxon>
        <taxon>Bacteroides</taxon>
    </lineage>
</organism>
<dbReference type="Gene3D" id="3.30.379.10">
    <property type="entry name" value="Chitobiase/beta-hexosaminidase domain 2-like"/>
    <property type="match status" value="1"/>
</dbReference>
<dbReference type="Gene3D" id="3.20.20.80">
    <property type="entry name" value="Glycosidases"/>
    <property type="match status" value="1"/>
</dbReference>
<evidence type="ECO:0000313" key="1">
    <source>
        <dbReference type="EMBL" id="KAB4479423.1"/>
    </source>
</evidence>
<comment type="caution">
    <text evidence="1">The sequence shown here is derived from an EMBL/GenBank/DDBJ whole genome shotgun (WGS) entry which is preliminary data.</text>
</comment>
<dbReference type="PANTHER" id="PTHR12872">
    <property type="entry name" value="ALPHA-N-ACETYLGLUCOSAMINIDASE"/>
    <property type="match status" value="1"/>
</dbReference>
<dbReference type="GO" id="GO:0005975">
    <property type="term" value="P:carbohydrate metabolic process"/>
    <property type="evidence" value="ECO:0007669"/>
    <property type="project" value="UniProtKB-ARBA"/>
</dbReference>
<dbReference type="AlphaFoldDB" id="A0A6A2HSD0"/>
<protein>
    <submittedName>
        <fullName evidence="1">Alpha-N-acetylglucosaminidase</fullName>
    </submittedName>
</protein>
<dbReference type="InterPro" id="IPR029018">
    <property type="entry name" value="Hex-like_dom2"/>
</dbReference>
<accession>A0A6A2HSD0</accession>
<dbReference type="InterPro" id="IPR007781">
    <property type="entry name" value="NAGLU"/>
</dbReference>
<gene>
    <name evidence="1" type="ORF">GAN91_18550</name>
</gene>
<evidence type="ECO:0000313" key="2">
    <source>
        <dbReference type="Proteomes" id="UP000436858"/>
    </source>
</evidence>
<dbReference type="OMA" id="YGQPFVW"/>
<dbReference type="InterPro" id="IPR024733">
    <property type="entry name" value="NAGLU_tim-barrel"/>
</dbReference>
<proteinExistence type="predicted"/>